<evidence type="ECO:0000313" key="2">
    <source>
        <dbReference type="Proteomes" id="UP000314294"/>
    </source>
</evidence>
<dbReference type="EMBL" id="SRLO01000336">
    <property type="protein sequence ID" value="TNN60323.1"/>
    <property type="molecule type" value="Genomic_DNA"/>
</dbReference>
<sequence length="106" mass="11850">MSCERKVGAGGELPGPGVSRAVHHVALDVHEALHHFRCDSLVELWNDFVAEVNACWECVMGCHHPQELTEALVLHERVRQQIHADHFTHAVGDRLGRRTARSIVGF</sequence>
<keyword evidence="2" id="KW-1185">Reference proteome</keyword>
<comment type="caution">
    <text evidence="1">The sequence shown here is derived from an EMBL/GenBank/DDBJ whole genome shotgun (WGS) entry which is preliminary data.</text>
</comment>
<accession>A0A4Z2H5H1</accession>
<reference evidence="1 2" key="1">
    <citation type="submission" date="2019-03" db="EMBL/GenBank/DDBJ databases">
        <title>First draft genome of Liparis tanakae, snailfish: a comprehensive survey of snailfish specific genes.</title>
        <authorList>
            <person name="Kim W."/>
            <person name="Song I."/>
            <person name="Jeong J.-H."/>
            <person name="Kim D."/>
            <person name="Kim S."/>
            <person name="Ryu S."/>
            <person name="Song J.Y."/>
            <person name="Lee S.K."/>
        </authorList>
    </citation>
    <scope>NUCLEOTIDE SEQUENCE [LARGE SCALE GENOMIC DNA]</scope>
    <source>
        <tissue evidence="1">Muscle</tissue>
    </source>
</reference>
<gene>
    <name evidence="1" type="ORF">EYF80_029488</name>
</gene>
<proteinExistence type="predicted"/>
<dbReference type="AlphaFoldDB" id="A0A4Z2H5H1"/>
<dbReference type="Proteomes" id="UP000314294">
    <property type="component" value="Unassembled WGS sequence"/>
</dbReference>
<evidence type="ECO:0000313" key="1">
    <source>
        <dbReference type="EMBL" id="TNN60323.1"/>
    </source>
</evidence>
<protein>
    <submittedName>
        <fullName evidence="1">Uncharacterized protein</fullName>
    </submittedName>
</protein>
<name>A0A4Z2H5H1_9TELE</name>
<organism evidence="1 2">
    <name type="scientific">Liparis tanakae</name>
    <name type="common">Tanaka's snailfish</name>
    <dbReference type="NCBI Taxonomy" id="230148"/>
    <lineage>
        <taxon>Eukaryota</taxon>
        <taxon>Metazoa</taxon>
        <taxon>Chordata</taxon>
        <taxon>Craniata</taxon>
        <taxon>Vertebrata</taxon>
        <taxon>Euteleostomi</taxon>
        <taxon>Actinopterygii</taxon>
        <taxon>Neopterygii</taxon>
        <taxon>Teleostei</taxon>
        <taxon>Neoteleostei</taxon>
        <taxon>Acanthomorphata</taxon>
        <taxon>Eupercaria</taxon>
        <taxon>Perciformes</taxon>
        <taxon>Cottioidei</taxon>
        <taxon>Cottales</taxon>
        <taxon>Liparidae</taxon>
        <taxon>Liparis</taxon>
    </lineage>
</organism>